<gene>
    <name evidence="3" type="ORF">M0R89_06200</name>
</gene>
<organism evidence="3 4">
    <name type="scientific">Halorussus limi</name>
    <dbReference type="NCBI Taxonomy" id="2938695"/>
    <lineage>
        <taxon>Archaea</taxon>
        <taxon>Methanobacteriati</taxon>
        <taxon>Methanobacteriota</taxon>
        <taxon>Stenosarchaea group</taxon>
        <taxon>Halobacteria</taxon>
        <taxon>Halobacteriales</taxon>
        <taxon>Haladaptataceae</taxon>
        <taxon>Halorussus</taxon>
    </lineage>
</organism>
<name>A0A8U0HY23_9EURY</name>
<dbReference type="GeneID" id="72184773"/>
<feature type="transmembrane region" description="Helical" evidence="1">
    <location>
        <begin position="12"/>
        <end position="31"/>
    </location>
</feature>
<dbReference type="KEGG" id="halx:M0R89_06200"/>
<reference evidence="3 4" key="1">
    <citation type="submission" date="2022-04" db="EMBL/GenBank/DDBJ databases">
        <title>Diverse halophilic archaea isolated from saline environments.</title>
        <authorList>
            <person name="Cui H.-L."/>
        </authorList>
    </citation>
    <scope>NUCLEOTIDE SEQUENCE [LARGE SCALE GENOMIC DNA]</scope>
    <source>
        <strain evidence="3 4">XZYJT49</strain>
    </source>
</reference>
<feature type="domain" description="DUF8107" evidence="2">
    <location>
        <begin position="2"/>
        <end position="59"/>
    </location>
</feature>
<keyword evidence="1" id="KW-0812">Transmembrane</keyword>
<dbReference type="InterPro" id="IPR058420">
    <property type="entry name" value="DUF8107"/>
</dbReference>
<dbReference type="Pfam" id="PF26409">
    <property type="entry name" value="DUF8107"/>
    <property type="match status" value="1"/>
</dbReference>
<proteinExistence type="predicted"/>
<dbReference type="EMBL" id="CP096659">
    <property type="protein sequence ID" value="UPV75653.1"/>
    <property type="molecule type" value="Genomic_DNA"/>
</dbReference>
<keyword evidence="1" id="KW-0472">Membrane</keyword>
<evidence type="ECO:0000259" key="2">
    <source>
        <dbReference type="Pfam" id="PF26409"/>
    </source>
</evidence>
<evidence type="ECO:0000313" key="4">
    <source>
        <dbReference type="Proteomes" id="UP000830729"/>
    </source>
</evidence>
<feature type="transmembrane region" description="Helical" evidence="1">
    <location>
        <begin position="37"/>
        <end position="58"/>
    </location>
</feature>
<dbReference type="RefSeq" id="WP_248651691.1">
    <property type="nucleotide sequence ID" value="NZ_CP096659.1"/>
</dbReference>
<dbReference type="Proteomes" id="UP000830729">
    <property type="component" value="Chromosome"/>
</dbReference>
<keyword evidence="4" id="KW-1185">Reference proteome</keyword>
<keyword evidence="1" id="KW-1133">Transmembrane helix</keyword>
<accession>A0A8U0HY23</accession>
<protein>
    <recommendedName>
        <fullName evidence="2">DUF8107 domain-containing protein</fullName>
    </recommendedName>
</protein>
<sequence length="59" mass="6342">MANSKGDPRVLFLMNLVLSAAFATLVVWGLSRVGLLAFAWQTVAFAAGVLMVLTYLVVQ</sequence>
<dbReference type="AlphaFoldDB" id="A0A8U0HY23"/>
<evidence type="ECO:0000256" key="1">
    <source>
        <dbReference type="SAM" id="Phobius"/>
    </source>
</evidence>
<evidence type="ECO:0000313" key="3">
    <source>
        <dbReference type="EMBL" id="UPV75653.1"/>
    </source>
</evidence>